<feature type="compositionally biased region" description="Low complexity" evidence="1">
    <location>
        <begin position="1"/>
        <end position="12"/>
    </location>
</feature>
<reference evidence="4" key="4">
    <citation type="submission" date="2015-04" db="EMBL/GenBank/DDBJ databases">
        <title>Physiological reanalysis, assessment of diazotrophy, and genome sequences of multiple isolates of Streptomyces thermoautotrophicus.</title>
        <authorList>
            <person name="MacKellar D.C."/>
            <person name="Lieber L."/>
            <person name="Norman J."/>
            <person name="Bolger A."/>
            <person name="Tobin C."/>
            <person name="Murray J.W."/>
            <person name="Woodward J."/>
            <person name="Friesen M."/>
            <person name="Prell J."/>
        </authorList>
    </citation>
    <scope>NUCLEOTIDE SEQUENCE [LARGE SCALE GENOMIC DNA]</scope>
    <source>
        <strain evidence="4">H1</strain>
    </source>
</reference>
<dbReference type="Proteomes" id="UP000070188">
    <property type="component" value="Unassembled WGS sequence"/>
</dbReference>
<comment type="caution">
    <text evidence="4">The sequence shown here is derived from an EMBL/GenBank/DDBJ whole genome shotgun (WGS) entry which is preliminary data.</text>
</comment>
<feature type="compositionally biased region" description="Basic and acidic residues" evidence="1">
    <location>
        <begin position="88"/>
        <end position="97"/>
    </location>
</feature>
<reference evidence="6" key="3">
    <citation type="submission" date="2015-04" db="EMBL/GenBank/DDBJ databases">
        <title>Physiological reanalysis, assessment of diazotrophy, and genome sequences of multiple isolates of Streptomyces thermoautotrophicus.</title>
        <authorList>
            <person name="MacKellar D.C."/>
            <person name="Lieber L."/>
            <person name="Norman J."/>
            <person name="Bolger A."/>
            <person name="Tobin C."/>
            <person name="Murray J.W."/>
            <person name="Chang R."/>
            <person name="Ford T."/>
            <person name="Nguyen P.Q."/>
            <person name="Woodward J."/>
            <person name="Permingeat H."/>
            <person name="Joshi N.S."/>
            <person name="Silver P.A."/>
            <person name="Usadel B."/>
            <person name="Rutherford A.W."/>
            <person name="Friesen M."/>
            <person name="Prell J."/>
        </authorList>
    </citation>
    <scope>NUCLEOTIDE SEQUENCE [LARGE SCALE GENOMIC DNA]</scope>
    <source>
        <strain evidence="6">H1</strain>
    </source>
</reference>
<dbReference type="EMBL" id="JYIJ01000019">
    <property type="protein sequence ID" value="KWW98079.1"/>
    <property type="molecule type" value="Genomic_DNA"/>
</dbReference>
<reference evidence="7" key="2">
    <citation type="submission" date="2015-02" db="EMBL/GenBank/DDBJ databases">
        <title>Physiological reanalysis, assessment of diazotrophy, and genome sequences of multiple isolates of Streptomyces thermoautotrophicus.</title>
        <authorList>
            <person name="MacKellar D.C."/>
            <person name="Lieber L."/>
            <person name="Norman J."/>
            <person name="Bolger A."/>
            <person name="Tobin C."/>
            <person name="Murray J.W."/>
            <person name="Friesen M."/>
            <person name="Prell J."/>
        </authorList>
    </citation>
    <scope>NUCLEOTIDE SEQUENCE [LARGE SCALE GENOMIC DNA]</scope>
    <source>
        <strain evidence="7">UBT1</strain>
    </source>
</reference>
<protein>
    <submittedName>
        <fullName evidence="4">Cytotoxic domain protein</fullName>
    </submittedName>
</protein>
<evidence type="ECO:0000313" key="6">
    <source>
        <dbReference type="Proteomes" id="UP000070188"/>
    </source>
</evidence>
<reference evidence="3 8" key="1">
    <citation type="submission" date="2015-02" db="EMBL/GenBank/DDBJ databases">
        <title>Physiological reanalysis, assessment of diazotrophy, and genome sequences of multiple isolates of Streptomyces thermoautotrophicus.</title>
        <authorList>
            <person name="MacKellar D.C."/>
            <person name="Lieber L."/>
            <person name="Norman J."/>
            <person name="Bolger A."/>
            <person name="Tobin C."/>
            <person name="Murray J.W."/>
            <person name="Prell J."/>
        </authorList>
    </citation>
    <scope>NUCLEOTIDE SEQUENCE [LARGE SCALE GENOMIC DNA]</scope>
    <source>
        <strain evidence="3 8">UBT1</strain>
    </source>
</reference>
<evidence type="ECO:0000313" key="4">
    <source>
        <dbReference type="EMBL" id="KWX02956.1"/>
    </source>
</evidence>
<evidence type="ECO:0000259" key="2">
    <source>
        <dbReference type="Pfam" id="PF09000"/>
    </source>
</evidence>
<dbReference type="Proteomes" id="UP000070659">
    <property type="component" value="Unassembled WGS sequence"/>
</dbReference>
<dbReference type="EMBL" id="LAXD01000001">
    <property type="protein sequence ID" value="KWX02956.1"/>
    <property type="molecule type" value="Genomic_DNA"/>
</dbReference>
<evidence type="ECO:0000313" key="3">
    <source>
        <dbReference type="EMBL" id="KWW98079.1"/>
    </source>
</evidence>
<dbReference type="InterPro" id="IPR036725">
    <property type="entry name" value="ColE3_ribonuclease_sf"/>
</dbReference>
<feature type="region of interest" description="Disordered" evidence="1">
    <location>
        <begin position="1"/>
        <end position="25"/>
    </location>
</feature>
<accession>A0A132MZ03</accession>
<proteinExistence type="predicted"/>
<dbReference type="AlphaFoldDB" id="A0A132MZ03"/>
<evidence type="ECO:0000313" key="7">
    <source>
        <dbReference type="Proteomes" id="UP000070598"/>
    </source>
</evidence>
<dbReference type="EMBL" id="JYIK01001099">
    <property type="protein sequence ID" value="KWX06513.1"/>
    <property type="molecule type" value="Genomic_DNA"/>
</dbReference>
<name>A0A132MZ03_9ACTN</name>
<gene>
    <name evidence="4" type="ORF">LI90_4005</name>
    <name evidence="3" type="ORF">TH66_22585</name>
    <name evidence="5" type="ORF">TR74_21735</name>
</gene>
<dbReference type="SUPFAM" id="SSF63840">
    <property type="entry name" value="Ribonuclease domain of colicin E3"/>
    <property type="match status" value="1"/>
</dbReference>
<evidence type="ECO:0000256" key="1">
    <source>
        <dbReference type="SAM" id="MobiDB-lite"/>
    </source>
</evidence>
<dbReference type="GO" id="GO:0003723">
    <property type="term" value="F:RNA binding"/>
    <property type="evidence" value="ECO:0007669"/>
    <property type="project" value="InterPro"/>
</dbReference>
<evidence type="ECO:0000313" key="5">
    <source>
        <dbReference type="EMBL" id="KWX06513.1"/>
    </source>
</evidence>
<organism evidence="4 6">
    <name type="scientific">Carbonactinospora thermoautotrophica</name>
    <dbReference type="NCBI Taxonomy" id="1469144"/>
    <lineage>
        <taxon>Bacteria</taxon>
        <taxon>Bacillati</taxon>
        <taxon>Actinomycetota</taxon>
        <taxon>Actinomycetes</taxon>
        <taxon>Kitasatosporales</taxon>
        <taxon>Carbonactinosporaceae</taxon>
        <taxon>Carbonactinospora</taxon>
    </lineage>
</organism>
<dbReference type="STRING" id="1469144.LI90_4005"/>
<sequence length="97" mass="11324">MVLSYEPPAEAGPKPKPRKTRVKPECTKQNARFWKSLRPWRGKYKTDGKRVYYWDYTHNDIEVFDRKTRQHLGSAHPDTGEMIKGPAKGRELPKNLG</sequence>
<evidence type="ECO:0000313" key="8">
    <source>
        <dbReference type="Proteomes" id="UP000070659"/>
    </source>
</evidence>
<dbReference type="Proteomes" id="UP000070598">
    <property type="component" value="Unassembled WGS sequence"/>
</dbReference>
<dbReference type="GO" id="GO:0016788">
    <property type="term" value="F:hydrolase activity, acting on ester bonds"/>
    <property type="evidence" value="ECO:0007669"/>
    <property type="project" value="InterPro"/>
</dbReference>
<keyword evidence="6" id="KW-1185">Reference proteome</keyword>
<dbReference type="Gene3D" id="3.10.380.10">
    <property type="entry name" value="Colicin E3-like ribonuclease domain"/>
    <property type="match status" value="1"/>
</dbReference>
<dbReference type="GO" id="GO:0043022">
    <property type="term" value="F:ribosome binding"/>
    <property type="evidence" value="ECO:0007669"/>
    <property type="project" value="InterPro"/>
</dbReference>
<dbReference type="InterPro" id="IPR009105">
    <property type="entry name" value="Colicin_E3_ribonuclease"/>
</dbReference>
<feature type="domain" description="Colicin E3-like ribonuclease" evidence="2">
    <location>
        <begin position="41"/>
        <end position="91"/>
    </location>
</feature>
<dbReference type="Pfam" id="PF09000">
    <property type="entry name" value="Cytotoxic"/>
    <property type="match status" value="1"/>
</dbReference>
<dbReference type="PATRIC" id="fig|1469144.10.peg.4290"/>
<feature type="region of interest" description="Disordered" evidence="1">
    <location>
        <begin position="72"/>
        <end position="97"/>
    </location>
</feature>